<evidence type="ECO:0000256" key="5">
    <source>
        <dbReference type="ARBA" id="ARBA00022801"/>
    </source>
</evidence>
<dbReference type="SUPFAM" id="SSF55816">
    <property type="entry name" value="5'-nucleotidase (syn. UDP-sugar hydrolase), C-terminal domain"/>
    <property type="match status" value="1"/>
</dbReference>
<dbReference type="PANTHER" id="PTHR11575">
    <property type="entry name" value="5'-NUCLEOTIDASE-RELATED"/>
    <property type="match status" value="1"/>
</dbReference>
<keyword evidence="3" id="KW-0732">Signal</keyword>
<evidence type="ECO:0000256" key="4">
    <source>
        <dbReference type="ARBA" id="ARBA00022741"/>
    </source>
</evidence>
<evidence type="ECO:0000313" key="9">
    <source>
        <dbReference type="EMBL" id="RCI09345.1"/>
    </source>
</evidence>
<dbReference type="CDD" id="cd07409">
    <property type="entry name" value="MPP_CD73_N"/>
    <property type="match status" value="1"/>
</dbReference>
<dbReference type="GO" id="GO:0016787">
    <property type="term" value="F:hydrolase activity"/>
    <property type="evidence" value="ECO:0007669"/>
    <property type="project" value="UniProtKB-KW"/>
</dbReference>
<dbReference type="InterPro" id="IPR004843">
    <property type="entry name" value="Calcineurin-like_PHP"/>
</dbReference>
<dbReference type="EMBL" id="LKCN02000015">
    <property type="protein sequence ID" value="RCI09345.1"/>
    <property type="molecule type" value="Genomic_DNA"/>
</dbReference>
<dbReference type="Gene3D" id="3.90.780.10">
    <property type="entry name" value="5'-Nucleotidase, C-terminal domain"/>
    <property type="match status" value="1"/>
</dbReference>
<comment type="caution">
    <text evidence="9">The sequence shown here is derived from an EMBL/GenBank/DDBJ whole genome shotgun (WGS) entry which is preliminary data.</text>
</comment>
<dbReference type="OrthoDB" id="7722975at2759"/>
<dbReference type="STRING" id="1330021.A0A367L4I7"/>
<dbReference type="InterPro" id="IPR036907">
    <property type="entry name" value="5'-Nucleotdase_C_sf"/>
</dbReference>
<organism evidence="9 10">
    <name type="scientific">Ophiocordyceps polyrhachis-furcata BCC 54312</name>
    <dbReference type="NCBI Taxonomy" id="1330021"/>
    <lineage>
        <taxon>Eukaryota</taxon>
        <taxon>Fungi</taxon>
        <taxon>Dikarya</taxon>
        <taxon>Ascomycota</taxon>
        <taxon>Pezizomycotina</taxon>
        <taxon>Sordariomycetes</taxon>
        <taxon>Hypocreomycetidae</taxon>
        <taxon>Hypocreales</taxon>
        <taxon>Ophiocordycipitaceae</taxon>
        <taxon>Ophiocordyceps</taxon>
    </lineage>
</organism>
<proteinExistence type="inferred from homology"/>
<sequence>MFYVLSRQPFASVDDFLPSQRLLKRGLAYDGNYQISFFHVNDVHGRLDQFNEYGTDCTDPAQDCYGGYSRIKTRVNELRQQNPDSLFLNAGDEFQGTLFFTLFGGEKIAETLNDVKFDAMTLGNHEWDLGDEELGKFLDKLDFPIVACNVKSSYPALEENIKDYHIFPSHQLAVIGVVTETTATTSRVGQGTTFLDPIPQVQKTINEIRSLHPEIKRIVALSHLGFDIDQKLAAETEGLSLIIGGHTNTLLGDMENAEGKYPTVEKNAQGHQVLIVTAYRWGEYLGRIDVTFDLDGRPVAYDGAPEHLDKTVKQEKTLQDKIQSWRSAFGEYALQVGETATLLSGEDCWRRDCLMGQVLTDAMLEYANENLTETEARPDFAFINSGIIRASLAPGKITKGDLRTCFPFETTLVQVTYSGAELGKMIEGCISKVNQFNHKPVTSWFQVSDGVAVDYDASQPAGSQVAEIRINKQPLSERRDYRMVTGEYLVNGGDNMMPKGRDVTVIGGAEKALVWYLGKMRPLNVRLRERVGSIQGKKGHRRPR</sequence>
<dbReference type="PANTHER" id="PTHR11575:SF24">
    <property type="entry name" value="5'-NUCLEOTIDASE"/>
    <property type="match status" value="1"/>
</dbReference>
<protein>
    <recommendedName>
        <fullName evidence="11">5'-Nucleotidase C-terminal domain-containing protein</fullName>
    </recommendedName>
</protein>
<dbReference type="Gene3D" id="3.60.21.10">
    <property type="match status" value="1"/>
</dbReference>
<dbReference type="AlphaFoldDB" id="A0A367L4I7"/>
<dbReference type="PRINTS" id="PR01607">
    <property type="entry name" value="APYRASEFAMLY"/>
</dbReference>
<feature type="domain" description="5'-Nucleotidase C-terminal" evidence="8">
    <location>
        <begin position="336"/>
        <end position="496"/>
    </location>
</feature>
<evidence type="ECO:0000256" key="1">
    <source>
        <dbReference type="ARBA" id="ARBA00006654"/>
    </source>
</evidence>
<keyword evidence="10" id="KW-1185">Reference proteome</keyword>
<feature type="domain" description="Calcineurin-like phosphoesterase" evidence="7">
    <location>
        <begin position="36"/>
        <end position="247"/>
    </location>
</feature>
<dbReference type="Pfam" id="PF02872">
    <property type="entry name" value="5_nucleotid_C"/>
    <property type="match status" value="1"/>
</dbReference>
<evidence type="ECO:0000256" key="2">
    <source>
        <dbReference type="ARBA" id="ARBA00022723"/>
    </source>
</evidence>
<name>A0A367L4I7_9HYPO</name>
<dbReference type="InterPro" id="IPR008334">
    <property type="entry name" value="5'-Nucleotdase_C"/>
</dbReference>
<evidence type="ECO:0000256" key="3">
    <source>
        <dbReference type="ARBA" id="ARBA00022729"/>
    </source>
</evidence>
<dbReference type="Proteomes" id="UP000253664">
    <property type="component" value="Unassembled WGS sequence"/>
</dbReference>
<evidence type="ECO:0000313" key="10">
    <source>
        <dbReference type="Proteomes" id="UP000253664"/>
    </source>
</evidence>
<keyword evidence="5 6" id="KW-0378">Hydrolase</keyword>
<evidence type="ECO:0000256" key="6">
    <source>
        <dbReference type="RuleBase" id="RU362119"/>
    </source>
</evidence>
<dbReference type="SUPFAM" id="SSF56300">
    <property type="entry name" value="Metallo-dependent phosphatases"/>
    <property type="match status" value="1"/>
</dbReference>
<dbReference type="Pfam" id="PF00149">
    <property type="entry name" value="Metallophos"/>
    <property type="match status" value="1"/>
</dbReference>
<reference evidence="9 10" key="1">
    <citation type="journal article" date="2015" name="BMC Genomics">
        <title>Insights from the genome of Ophiocordyceps polyrhachis-furcata to pathogenicity and host specificity in insect fungi.</title>
        <authorList>
            <person name="Wichadakul D."/>
            <person name="Kobmoo N."/>
            <person name="Ingsriswang S."/>
            <person name="Tangphatsornruang S."/>
            <person name="Chantasingh D."/>
            <person name="Luangsa-ard J.J."/>
            <person name="Eurwilaichitr L."/>
        </authorList>
    </citation>
    <scope>NUCLEOTIDE SEQUENCE [LARGE SCALE GENOMIC DNA]</scope>
    <source>
        <strain evidence="9 10">BCC 54312</strain>
    </source>
</reference>
<comment type="similarity">
    <text evidence="1 6">Belongs to the 5'-nucleotidase family.</text>
</comment>
<evidence type="ECO:0000259" key="7">
    <source>
        <dbReference type="Pfam" id="PF00149"/>
    </source>
</evidence>
<dbReference type="InterPro" id="IPR006179">
    <property type="entry name" value="5_nucleotidase/apyrase"/>
</dbReference>
<dbReference type="GO" id="GO:0000166">
    <property type="term" value="F:nucleotide binding"/>
    <property type="evidence" value="ECO:0007669"/>
    <property type="project" value="UniProtKB-KW"/>
</dbReference>
<gene>
    <name evidence="9" type="ORF">L249_3694</name>
</gene>
<dbReference type="GO" id="GO:0046872">
    <property type="term" value="F:metal ion binding"/>
    <property type="evidence" value="ECO:0007669"/>
    <property type="project" value="UniProtKB-KW"/>
</dbReference>
<dbReference type="InterPro" id="IPR029052">
    <property type="entry name" value="Metallo-depent_PP-like"/>
</dbReference>
<evidence type="ECO:0008006" key="11">
    <source>
        <dbReference type="Google" id="ProtNLM"/>
    </source>
</evidence>
<accession>A0A367L4I7</accession>
<keyword evidence="4 6" id="KW-0547">Nucleotide-binding</keyword>
<evidence type="ECO:0000259" key="8">
    <source>
        <dbReference type="Pfam" id="PF02872"/>
    </source>
</evidence>
<keyword evidence="2" id="KW-0479">Metal-binding</keyword>
<dbReference type="GO" id="GO:0009166">
    <property type="term" value="P:nucleotide catabolic process"/>
    <property type="evidence" value="ECO:0007669"/>
    <property type="project" value="InterPro"/>
</dbReference>
<dbReference type="FunFam" id="3.60.21.10:FF:000020">
    <property type="entry name" value="NT5E isoform 4"/>
    <property type="match status" value="1"/>
</dbReference>